<dbReference type="GO" id="GO:0003677">
    <property type="term" value="F:DNA binding"/>
    <property type="evidence" value="ECO:0007669"/>
    <property type="project" value="InterPro"/>
</dbReference>
<reference evidence="2 3" key="1">
    <citation type="submission" date="2016-02" db="EMBL/GenBank/DDBJ databases">
        <title>Ulvibacter sp. LPB0005, isolated from Thais luteostoma.</title>
        <authorList>
            <person name="Shin S.-K."/>
            <person name="Yi H."/>
        </authorList>
    </citation>
    <scope>NUCLEOTIDE SEQUENCE [LARGE SCALE GENOMIC DNA]</scope>
    <source>
        <strain evidence="2 3">LPB0005</strain>
    </source>
</reference>
<dbReference type="PANTHER" id="PTHR30437:SF5">
    <property type="entry name" value="REGULATOR OF NUCLEOSIDE DIPHOSPHATE KINASE"/>
    <property type="match status" value="1"/>
</dbReference>
<dbReference type="STRING" id="1763537.ULVI_08665"/>
<dbReference type="Pfam" id="PF01272">
    <property type="entry name" value="GreA_GreB"/>
    <property type="match status" value="1"/>
</dbReference>
<accession>A0A167HIG2</accession>
<dbReference type="GO" id="GO:0003746">
    <property type="term" value="F:translation elongation factor activity"/>
    <property type="evidence" value="ECO:0007669"/>
    <property type="project" value="UniProtKB-KW"/>
</dbReference>
<dbReference type="InterPro" id="IPR023459">
    <property type="entry name" value="Tscrpt_elong_fac_GreA/B_fam"/>
</dbReference>
<dbReference type="GO" id="GO:0032784">
    <property type="term" value="P:regulation of DNA-templated transcription elongation"/>
    <property type="evidence" value="ECO:0007669"/>
    <property type="project" value="InterPro"/>
</dbReference>
<evidence type="ECO:0000313" key="3">
    <source>
        <dbReference type="Proteomes" id="UP000077013"/>
    </source>
</evidence>
<gene>
    <name evidence="2" type="ORF">ULVI_08665</name>
</gene>
<feature type="domain" description="Transcription elongation factor GreA/GreB C-terminal" evidence="1">
    <location>
        <begin position="54"/>
        <end position="127"/>
    </location>
</feature>
<dbReference type="PANTHER" id="PTHR30437">
    <property type="entry name" value="TRANSCRIPTION ELONGATION FACTOR GREA"/>
    <property type="match status" value="1"/>
</dbReference>
<dbReference type="GO" id="GO:0006354">
    <property type="term" value="P:DNA-templated transcription elongation"/>
    <property type="evidence" value="ECO:0007669"/>
    <property type="project" value="TreeGrafter"/>
</dbReference>
<dbReference type="Proteomes" id="UP000077013">
    <property type="component" value="Unassembled WGS sequence"/>
</dbReference>
<dbReference type="Gene3D" id="3.10.50.30">
    <property type="entry name" value="Transcription elongation factor, GreA/GreB, C-terminal domain"/>
    <property type="match status" value="1"/>
</dbReference>
<keyword evidence="2" id="KW-0648">Protein biosynthesis</keyword>
<dbReference type="AlphaFoldDB" id="A0A167HIG2"/>
<protein>
    <submittedName>
        <fullName evidence="2">Transcription elongation factor GreAB</fullName>
    </submittedName>
</protein>
<proteinExistence type="predicted"/>
<sequence>MKYGSLLLEKKEYVYLKRILNISGYAEDFQIQKSLHRLSEELKNAQIMDAAEMPDDVIRFNSKITVYSEKGWEKSIQLVTPGDKDVKQNKISILTPMGAALFGYSEGDTVVWDFPKGEEKIKIVAVTQDIMHKKIDVPI</sequence>
<organism evidence="2 3">
    <name type="scientific">Cochleicola gelatinilyticus</name>
    <dbReference type="NCBI Taxonomy" id="1763537"/>
    <lineage>
        <taxon>Bacteria</taxon>
        <taxon>Pseudomonadati</taxon>
        <taxon>Bacteroidota</taxon>
        <taxon>Flavobacteriia</taxon>
        <taxon>Flavobacteriales</taxon>
        <taxon>Flavobacteriaceae</taxon>
        <taxon>Cochleicola</taxon>
    </lineage>
</organism>
<dbReference type="OrthoDB" id="192847at2"/>
<dbReference type="SUPFAM" id="SSF54534">
    <property type="entry name" value="FKBP-like"/>
    <property type="match status" value="1"/>
</dbReference>
<name>A0A167HIG2_9FLAO</name>
<keyword evidence="3" id="KW-1185">Reference proteome</keyword>
<dbReference type="InterPro" id="IPR001437">
    <property type="entry name" value="Tscrpt_elong_fac_GreA/B_C"/>
</dbReference>
<dbReference type="GO" id="GO:0070063">
    <property type="term" value="F:RNA polymerase binding"/>
    <property type="evidence" value="ECO:0007669"/>
    <property type="project" value="InterPro"/>
</dbReference>
<evidence type="ECO:0000259" key="1">
    <source>
        <dbReference type="Pfam" id="PF01272"/>
    </source>
</evidence>
<keyword evidence="2" id="KW-0251">Elongation factor</keyword>
<dbReference type="RefSeq" id="WP_068591845.1">
    <property type="nucleotide sequence ID" value="NZ_LRXL01000037.1"/>
</dbReference>
<dbReference type="InterPro" id="IPR036953">
    <property type="entry name" value="GreA/GreB_C_sf"/>
</dbReference>
<comment type="caution">
    <text evidence="2">The sequence shown here is derived from an EMBL/GenBank/DDBJ whole genome shotgun (WGS) entry which is preliminary data.</text>
</comment>
<dbReference type="EMBL" id="LRXL01000037">
    <property type="protein sequence ID" value="OAB78646.1"/>
    <property type="molecule type" value="Genomic_DNA"/>
</dbReference>
<evidence type="ECO:0000313" key="2">
    <source>
        <dbReference type="EMBL" id="OAB78646.1"/>
    </source>
</evidence>